<reference evidence="2 3" key="1">
    <citation type="submission" date="2016-08" db="EMBL/GenBank/DDBJ databases">
        <title>Genome sequence of Clavibacter michiganensis spp. strain CASJ009.</title>
        <authorList>
            <person name="Thapa S.P."/>
            <person name="Coaker G."/>
        </authorList>
    </citation>
    <scope>NUCLEOTIDE SEQUENCE [LARGE SCALE GENOMIC DNA]</scope>
    <source>
        <strain evidence="2">CASJ009</strain>
    </source>
</reference>
<feature type="compositionally biased region" description="Low complexity" evidence="1">
    <location>
        <begin position="118"/>
        <end position="129"/>
    </location>
</feature>
<protein>
    <submittedName>
        <fullName evidence="2">Uncharacterized protein</fullName>
    </submittedName>
</protein>
<dbReference type="AlphaFoldDB" id="A0A251XUH2"/>
<evidence type="ECO:0000313" key="3">
    <source>
        <dbReference type="Proteomes" id="UP000195106"/>
    </source>
</evidence>
<feature type="region of interest" description="Disordered" evidence="1">
    <location>
        <begin position="118"/>
        <end position="160"/>
    </location>
</feature>
<evidence type="ECO:0000313" key="2">
    <source>
        <dbReference type="EMBL" id="OUE08798.1"/>
    </source>
</evidence>
<gene>
    <name evidence="2" type="ORF">CMsap09_07620</name>
</gene>
<name>A0A251XUH2_9MICO</name>
<organism evidence="2 3">
    <name type="scientific">Clavibacter michiganensis</name>
    <dbReference type="NCBI Taxonomy" id="28447"/>
    <lineage>
        <taxon>Bacteria</taxon>
        <taxon>Bacillati</taxon>
        <taxon>Actinomycetota</taxon>
        <taxon>Actinomycetes</taxon>
        <taxon>Micrococcales</taxon>
        <taxon>Microbacteriaceae</taxon>
        <taxon>Clavibacter</taxon>
    </lineage>
</organism>
<comment type="caution">
    <text evidence="2">The sequence shown here is derived from an EMBL/GenBank/DDBJ whole genome shotgun (WGS) entry which is preliminary data.</text>
</comment>
<proteinExistence type="predicted"/>
<dbReference type="Proteomes" id="UP000195106">
    <property type="component" value="Unassembled WGS sequence"/>
</dbReference>
<evidence type="ECO:0000256" key="1">
    <source>
        <dbReference type="SAM" id="MobiDB-lite"/>
    </source>
</evidence>
<accession>A0A251XUH2</accession>
<sequence length="160" mass="17016">MPSGMGAWCSSPSSASWNDAIIERIGRPSWYACVRRVENERPSWMRSTEKVMGLVTSPGRRKYPCMLCGRRSASVVRIAATSDWASTCPPKTRPMGIHCEGPVEMSSLVRAPVSVRSRAVSRPASGPSSGMSDAWSVMVPPPGGPASGDRAPGGSPGRIQ</sequence>
<dbReference type="EMBL" id="MDHJ01000001">
    <property type="protein sequence ID" value="OUE08798.1"/>
    <property type="molecule type" value="Genomic_DNA"/>
</dbReference>